<dbReference type="SMART" id="SM00436">
    <property type="entry name" value="TOP1Bc"/>
    <property type="match status" value="1"/>
</dbReference>
<dbReference type="InterPro" id="IPR028612">
    <property type="entry name" value="Topoisom_1_IA"/>
</dbReference>
<dbReference type="Gene3D" id="1.10.460.10">
    <property type="entry name" value="Topoisomerase I, domain 2"/>
    <property type="match status" value="1"/>
</dbReference>
<dbReference type="EMBL" id="JBHFFA010000002">
    <property type="protein sequence ID" value="KAL2643047.1"/>
    <property type="molecule type" value="Genomic_DNA"/>
</dbReference>
<evidence type="ECO:0000256" key="4">
    <source>
        <dbReference type="ARBA" id="ARBA00022723"/>
    </source>
</evidence>
<dbReference type="PROSITE" id="PS00396">
    <property type="entry name" value="TOPO_IA_1"/>
    <property type="match status" value="1"/>
</dbReference>
<feature type="domain" description="Topo IA-type catalytic" evidence="17">
    <location>
        <begin position="402"/>
        <end position="855"/>
    </location>
</feature>
<dbReference type="InterPro" id="IPR000380">
    <property type="entry name" value="Topo_IA"/>
</dbReference>
<dbReference type="NCBIfam" id="TIGR01051">
    <property type="entry name" value="topA_bact"/>
    <property type="match status" value="1"/>
</dbReference>
<evidence type="ECO:0000313" key="18">
    <source>
        <dbReference type="EMBL" id="KAL2643047.1"/>
    </source>
</evidence>
<evidence type="ECO:0000256" key="5">
    <source>
        <dbReference type="ARBA" id="ARBA00022771"/>
    </source>
</evidence>
<evidence type="ECO:0000256" key="12">
    <source>
        <dbReference type="ARBA" id="ARBA00031985"/>
    </source>
</evidence>
<dbReference type="InterPro" id="IPR034149">
    <property type="entry name" value="TOPRIM_TopoI"/>
</dbReference>
<dbReference type="InterPro" id="IPR003601">
    <property type="entry name" value="Topo_IA_2"/>
</dbReference>
<dbReference type="EC" id="5.6.2.1" evidence="3"/>
<evidence type="ECO:0000256" key="11">
    <source>
        <dbReference type="ARBA" id="ARBA00030003"/>
    </source>
</evidence>
<sequence>MAQLPVPYYLFHSFVSPTTRFASPSWASYLTSTKNSISSFILSPYLTMATIPLERRVLFTTAGDPRKSFFSSSKMSVRLSDPSVPAILGVEGNAVGTSCSDAAGYSSRAVSSLRNRNFRSWGFRHSSFHIRRDPGRVKSSTENLPQFRHCSISFHQLIDSRPDCLRRLCDGKPARVSTLLRNEEGVNSCFSPRKHVSVVKSSRFPITEFLFYHEQPGFSSMCITTSALTEGSKAPLYSKRRKKKRRGPHASRIPPVSAVQEVQPLEKAEEKSVVVVESPAKAKTIQKYLEGKYVVLPSFGHVRDLAAKAGSVRPDEDFKMVWEVPSSARQHLNTIKAAVKGADSLVLASDPDREGEAIAWHVLEMLRMEGSLKNKLQVRRVVFNEITKSAVLRAMESPRDISYTLVEAYLARRALDYLIGFDLSPVLWRKLPGSKSAGRVQSAALRLVSEREMEMEAFVPREYWTIDANVAVANNGKVGALFPAKVTHVDGEKLSQFSLVSEEMARNVAMRVQSSRFHVSDVKKSMVRRNPPAPYITSTLQQDASSKLGFGATRTMTSAQQLYEGVKLENDELVGLITYMRTDGVQMSDEAVQSIRSFVSERYGENFVPPKPRQFSSRAKNAQEAHEAIRPTDVHRLPSMLEHVLEEDELRLYSLIWQRTVACQMEQAIYAQVAVDIKNEKEDLVMRASGFSLSYPGYLAASKDKASLTSVKGGVVEDEEDSALDDGNLWSLEAGDLLTLKQVQPNQHFTEPPPRFSEGSLVKRLEELGIGRPSTYASTLRTLVSRNYVKIEKRRIFPEPRGRMVSAFLSHYFPKFSDFEFTAKLEEQLDEISGGRAEWKSVLMDFWPEFHQGVSSVLKTPIEEVVDLLEDVFSKQLFSDSKDKVCPSCGEGKMGLKLSRFGSGYFLGCTRYPACMYRTSVLSPDALDSSDEEDNSSVREPDTRVLGVDPVTGLKISVKNGPYGKYLQMGSGSKKQKPKRSAIPKYFKADELSLAAALELLKYPVELGTHPEIGATVLLSIGQYGHFLRCRGYFVSLPKEVNPDNLSLEEAVELLKSKNVSKSGRKPHAKKANSEKLVASSDKKSTSVKKVANSKAKAAKSKTPTLSTKTLDPVPEDMKETGKNVEKLPLNCWRSRVDSTNYRNYFGPLELAFLGPEAITYYCLRSGDSFTRYVTSMKYIPACGQFREFNKQQLVYAGAAK</sequence>
<evidence type="ECO:0000259" key="16">
    <source>
        <dbReference type="PROSITE" id="PS50880"/>
    </source>
</evidence>
<dbReference type="AlphaFoldDB" id="A0ABD1Z5J6"/>
<accession>A0ABD1Z5J6</accession>
<evidence type="ECO:0000256" key="8">
    <source>
        <dbReference type="ARBA" id="ARBA00023029"/>
    </source>
</evidence>
<dbReference type="GO" id="GO:0003677">
    <property type="term" value="F:DNA binding"/>
    <property type="evidence" value="ECO:0007669"/>
    <property type="project" value="UniProtKB-KW"/>
</dbReference>
<evidence type="ECO:0000256" key="9">
    <source>
        <dbReference type="ARBA" id="ARBA00023125"/>
    </source>
</evidence>
<comment type="catalytic activity">
    <reaction evidence="1">
        <text>ATP-independent breakage of single-stranded DNA, followed by passage and rejoining.</text>
        <dbReference type="EC" id="5.6.2.1"/>
    </reaction>
</comment>
<comment type="similarity">
    <text evidence="2">Belongs to the type IA topoisomerase family.</text>
</comment>
<dbReference type="SUPFAM" id="SSF56712">
    <property type="entry name" value="Prokaryotic type I DNA topoisomerase"/>
    <property type="match status" value="1"/>
</dbReference>
<evidence type="ECO:0000259" key="17">
    <source>
        <dbReference type="PROSITE" id="PS52039"/>
    </source>
</evidence>
<evidence type="ECO:0000256" key="15">
    <source>
        <dbReference type="SAM" id="MobiDB-lite"/>
    </source>
</evidence>
<dbReference type="CDD" id="cd00186">
    <property type="entry name" value="TOP1Ac"/>
    <property type="match status" value="1"/>
</dbReference>
<dbReference type="SMART" id="SM00437">
    <property type="entry name" value="TOP1Ac"/>
    <property type="match status" value="1"/>
</dbReference>
<feature type="region of interest" description="Disordered" evidence="15">
    <location>
        <begin position="234"/>
        <end position="253"/>
    </location>
</feature>
<dbReference type="InterPro" id="IPR003602">
    <property type="entry name" value="Topo_IA_DNA-bd_dom"/>
</dbReference>
<evidence type="ECO:0000256" key="6">
    <source>
        <dbReference type="ARBA" id="ARBA00022833"/>
    </source>
</evidence>
<dbReference type="InterPro" id="IPR023406">
    <property type="entry name" value="Topo_IA_AS"/>
</dbReference>
<feature type="domain" description="Toprim" evidence="16">
    <location>
        <begin position="271"/>
        <end position="386"/>
    </location>
</feature>
<dbReference type="InterPro" id="IPR013497">
    <property type="entry name" value="Topo_IA_cen"/>
</dbReference>
<evidence type="ECO:0000256" key="10">
    <source>
        <dbReference type="ARBA" id="ARBA00023235"/>
    </source>
</evidence>
<keyword evidence="8" id="KW-0799">Topoisomerase</keyword>
<dbReference type="PANTHER" id="PTHR42785">
    <property type="entry name" value="DNA TOPOISOMERASE, TYPE IA, CORE"/>
    <property type="match status" value="1"/>
</dbReference>
<name>A0ABD1Z5J6_9MARC</name>
<dbReference type="InterPro" id="IPR013498">
    <property type="entry name" value="Topo_IA_Znf"/>
</dbReference>
<keyword evidence="10" id="KW-0413">Isomerase</keyword>
<dbReference type="Gene3D" id="1.10.290.10">
    <property type="entry name" value="Topoisomerase I, domain 4"/>
    <property type="match status" value="1"/>
</dbReference>
<gene>
    <name evidence="18" type="ORF">R1flu_010634</name>
</gene>
<dbReference type="InterPro" id="IPR013824">
    <property type="entry name" value="Topo_IA_cen_sub1"/>
</dbReference>
<comment type="caution">
    <text evidence="18">The sequence shown here is derived from an EMBL/GenBank/DDBJ whole genome shotgun (WGS) entry which is preliminary data.</text>
</comment>
<proteinExistence type="inferred from homology"/>
<dbReference type="InterPro" id="IPR006171">
    <property type="entry name" value="TOPRIM_dom"/>
</dbReference>
<dbReference type="InterPro" id="IPR025589">
    <property type="entry name" value="Toprim_C_rpt"/>
</dbReference>
<dbReference type="SMART" id="SM00493">
    <property type="entry name" value="TOPRIM"/>
    <property type="match status" value="1"/>
</dbReference>
<dbReference type="HAMAP" id="MF_00952">
    <property type="entry name" value="Topoisom_1_prok"/>
    <property type="match status" value="1"/>
</dbReference>
<evidence type="ECO:0000256" key="1">
    <source>
        <dbReference type="ARBA" id="ARBA00000213"/>
    </source>
</evidence>
<evidence type="ECO:0000256" key="14">
    <source>
        <dbReference type="ARBA" id="ARBA00032877"/>
    </source>
</evidence>
<dbReference type="InterPro" id="IPR013826">
    <property type="entry name" value="Topo_IA_cen_sub3"/>
</dbReference>
<keyword evidence="5" id="KW-0863">Zinc-finger</keyword>
<dbReference type="PROSITE" id="PS52039">
    <property type="entry name" value="TOPO_IA_2"/>
    <property type="match status" value="1"/>
</dbReference>
<keyword evidence="19" id="KW-1185">Reference proteome</keyword>
<keyword evidence="7" id="KW-0460">Magnesium</keyword>
<protein>
    <recommendedName>
        <fullName evidence="3">DNA topoisomerase</fullName>
        <ecNumber evidence="3">5.6.2.1</ecNumber>
    </recommendedName>
    <alternativeName>
        <fullName evidence="14">Omega-protein</fullName>
    </alternativeName>
    <alternativeName>
        <fullName evidence="13">Relaxing enzyme</fullName>
    </alternativeName>
    <alternativeName>
        <fullName evidence="11">Swivelase</fullName>
    </alternativeName>
    <alternativeName>
        <fullName evidence="12">Untwisting enzyme</fullName>
    </alternativeName>
</protein>
<dbReference type="Pfam" id="PF01131">
    <property type="entry name" value="Topoisom_bac"/>
    <property type="match status" value="1"/>
</dbReference>
<evidence type="ECO:0000313" key="19">
    <source>
        <dbReference type="Proteomes" id="UP001605036"/>
    </source>
</evidence>
<evidence type="ECO:0000256" key="7">
    <source>
        <dbReference type="ARBA" id="ARBA00022842"/>
    </source>
</evidence>
<dbReference type="CDD" id="cd03363">
    <property type="entry name" value="TOPRIM_TopoIA_TopoI"/>
    <property type="match status" value="1"/>
</dbReference>
<dbReference type="InterPro" id="IPR005733">
    <property type="entry name" value="TopoI_bac-type"/>
</dbReference>
<dbReference type="Gene3D" id="3.40.50.140">
    <property type="match status" value="1"/>
</dbReference>
<dbReference type="InterPro" id="IPR013825">
    <property type="entry name" value="Topo_IA_cen_sub2"/>
</dbReference>
<dbReference type="GO" id="GO:0003917">
    <property type="term" value="F:DNA topoisomerase type I (single strand cut, ATP-independent) activity"/>
    <property type="evidence" value="ECO:0007669"/>
    <property type="project" value="UniProtKB-EC"/>
</dbReference>
<keyword evidence="4" id="KW-0479">Metal-binding</keyword>
<dbReference type="Gene3D" id="2.70.20.10">
    <property type="entry name" value="Topoisomerase I, domain 3"/>
    <property type="match status" value="1"/>
</dbReference>
<dbReference type="GO" id="GO:0008270">
    <property type="term" value="F:zinc ion binding"/>
    <property type="evidence" value="ECO:0007669"/>
    <property type="project" value="UniProtKB-KW"/>
</dbReference>
<reference evidence="18 19" key="1">
    <citation type="submission" date="2024-09" db="EMBL/GenBank/DDBJ databases">
        <title>Chromosome-scale assembly of Riccia fluitans.</title>
        <authorList>
            <person name="Paukszto L."/>
            <person name="Sawicki J."/>
            <person name="Karawczyk K."/>
            <person name="Piernik-Szablinska J."/>
            <person name="Szczecinska M."/>
            <person name="Mazdziarz M."/>
        </authorList>
    </citation>
    <scope>NUCLEOTIDE SEQUENCE [LARGE SCALE GENOMIC DNA]</scope>
    <source>
        <strain evidence="18">Rf_01</strain>
        <tissue evidence="18">Aerial parts of the thallus</tissue>
    </source>
</reference>
<dbReference type="Proteomes" id="UP001605036">
    <property type="component" value="Unassembled WGS sequence"/>
</dbReference>
<organism evidence="18 19">
    <name type="scientific">Riccia fluitans</name>
    <dbReference type="NCBI Taxonomy" id="41844"/>
    <lineage>
        <taxon>Eukaryota</taxon>
        <taxon>Viridiplantae</taxon>
        <taxon>Streptophyta</taxon>
        <taxon>Embryophyta</taxon>
        <taxon>Marchantiophyta</taxon>
        <taxon>Marchantiopsida</taxon>
        <taxon>Marchantiidae</taxon>
        <taxon>Marchantiales</taxon>
        <taxon>Ricciaceae</taxon>
        <taxon>Riccia</taxon>
    </lineage>
</organism>
<feature type="compositionally biased region" description="Low complexity" evidence="15">
    <location>
        <begin position="1088"/>
        <end position="1110"/>
    </location>
</feature>
<evidence type="ECO:0000256" key="3">
    <source>
        <dbReference type="ARBA" id="ARBA00012891"/>
    </source>
</evidence>
<dbReference type="Pfam" id="PF01396">
    <property type="entry name" value="Zn_ribbon_Top1"/>
    <property type="match status" value="1"/>
</dbReference>
<feature type="compositionally biased region" description="Basic residues" evidence="15">
    <location>
        <begin position="238"/>
        <end position="249"/>
    </location>
</feature>
<dbReference type="Pfam" id="PF01751">
    <property type="entry name" value="Toprim"/>
    <property type="match status" value="1"/>
</dbReference>
<keyword evidence="6" id="KW-0862">Zinc</keyword>
<dbReference type="Gene3D" id="3.30.65.10">
    <property type="entry name" value="Bacterial Topoisomerase I, domain 1"/>
    <property type="match status" value="1"/>
</dbReference>
<dbReference type="PRINTS" id="PR00417">
    <property type="entry name" value="PRTPISMRASEI"/>
</dbReference>
<dbReference type="PROSITE" id="PS50880">
    <property type="entry name" value="TOPRIM"/>
    <property type="match status" value="1"/>
</dbReference>
<keyword evidence="9" id="KW-0238">DNA-binding</keyword>
<dbReference type="PANTHER" id="PTHR42785:SF1">
    <property type="entry name" value="DNA TOPOISOMERASE"/>
    <property type="match status" value="1"/>
</dbReference>
<feature type="region of interest" description="Disordered" evidence="15">
    <location>
        <begin position="1059"/>
        <end position="1120"/>
    </location>
</feature>
<dbReference type="Pfam" id="PF13368">
    <property type="entry name" value="Toprim_C_rpt"/>
    <property type="match status" value="1"/>
</dbReference>
<evidence type="ECO:0000256" key="13">
    <source>
        <dbReference type="ARBA" id="ARBA00032235"/>
    </source>
</evidence>
<evidence type="ECO:0000256" key="2">
    <source>
        <dbReference type="ARBA" id="ARBA00009446"/>
    </source>
</evidence>
<dbReference type="InterPro" id="IPR023405">
    <property type="entry name" value="Topo_IA_core_domain"/>
</dbReference>